<proteinExistence type="predicted"/>
<sequence length="339" mass="39034">MPARLHARYTRDTALTQTAPARWHGQQQASISIERYHYLCASIQQAYTVIGPATRRNIVFPSYTAYPLTPLGDVKLHPREDGTIHPGNVDAYVAQFRADWQCREGGVMYCIVEQHEWFDLILNYHSSARTTGMKQWDRLFQRLKRNNFEKGLVPCMFFARESGCLDTECPFLHDEARCRWDREKVLEARRRVLGRPTGRDISLRTIRELAAAHARQPLAVVRSRTGVHSRTIGDSDDDDDDPDAARIHEESRHIKNICANPKCLAVRMRGQSREELELKVCTGCHATYYCSHDCQRADWKRHKKEPCIPFEEIVEDGNYWDALGMRVGTGDVRSRFTGS</sequence>
<evidence type="ECO:0000313" key="2">
    <source>
        <dbReference type="Proteomes" id="UP000814033"/>
    </source>
</evidence>
<dbReference type="EMBL" id="MU276047">
    <property type="protein sequence ID" value="KAI0042787.1"/>
    <property type="molecule type" value="Genomic_DNA"/>
</dbReference>
<keyword evidence="2" id="KW-1185">Reference proteome</keyword>
<protein>
    <submittedName>
        <fullName evidence="1">Uncharacterized protein</fullName>
    </submittedName>
</protein>
<reference evidence="1" key="2">
    <citation type="journal article" date="2022" name="New Phytol.">
        <title>Evolutionary transition to the ectomycorrhizal habit in the genomes of a hyperdiverse lineage of mushroom-forming fungi.</title>
        <authorList>
            <person name="Looney B."/>
            <person name="Miyauchi S."/>
            <person name="Morin E."/>
            <person name="Drula E."/>
            <person name="Courty P.E."/>
            <person name="Kohler A."/>
            <person name="Kuo A."/>
            <person name="LaButti K."/>
            <person name="Pangilinan J."/>
            <person name="Lipzen A."/>
            <person name="Riley R."/>
            <person name="Andreopoulos W."/>
            <person name="He G."/>
            <person name="Johnson J."/>
            <person name="Nolan M."/>
            <person name="Tritt A."/>
            <person name="Barry K.W."/>
            <person name="Grigoriev I.V."/>
            <person name="Nagy L.G."/>
            <person name="Hibbett D."/>
            <person name="Henrissat B."/>
            <person name="Matheny P.B."/>
            <person name="Labbe J."/>
            <person name="Martin F.M."/>
        </authorList>
    </citation>
    <scope>NUCLEOTIDE SEQUENCE</scope>
    <source>
        <strain evidence="1">FP105234-sp</strain>
    </source>
</reference>
<accession>A0ACB8RFJ3</accession>
<evidence type="ECO:0000313" key="1">
    <source>
        <dbReference type="EMBL" id="KAI0042787.1"/>
    </source>
</evidence>
<reference evidence="1" key="1">
    <citation type="submission" date="2021-02" db="EMBL/GenBank/DDBJ databases">
        <authorList>
            <consortium name="DOE Joint Genome Institute"/>
            <person name="Ahrendt S."/>
            <person name="Looney B.P."/>
            <person name="Miyauchi S."/>
            <person name="Morin E."/>
            <person name="Drula E."/>
            <person name="Courty P.E."/>
            <person name="Chicoki N."/>
            <person name="Fauchery L."/>
            <person name="Kohler A."/>
            <person name="Kuo A."/>
            <person name="Labutti K."/>
            <person name="Pangilinan J."/>
            <person name="Lipzen A."/>
            <person name="Riley R."/>
            <person name="Andreopoulos W."/>
            <person name="He G."/>
            <person name="Johnson J."/>
            <person name="Barry K.W."/>
            <person name="Grigoriev I.V."/>
            <person name="Nagy L."/>
            <person name="Hibbett D."/>
            <person name="Henrissat B."/>
            <person name="Matheny P.B."/>
            <person name="Labbe J."/>
            <person name="Martin F."/>
        </authorList>
    </citation>
    <scope>NUCLEOTIDE SEQUENCE</scope>
    <source>
        <strain evidence="1">FP105234-sp</strain>
    </source>
</reference>
<name>A0ACB8RFJ3_9AGAM</name>
<comment type="caution">
    <text evidence="1">The sequence shown here is derived from an EMBL/GenBank/DDBJ whole genome shotgun (WGS) entry which is preliminary data.</text>
</comment>
<dbReference type="Proteomes" id="UP000814033">
    <property type="component" value="Unassembled WGS sequence"/>
</dbReference>
<organism evidence="1 2">
    <name type="scientific">Auriscalpium vulgare</name>
    <dbReference type="NCBI Taxonomy" id="40419"/>
    <lineage>
        <taxon>Eukaryota</taxon>
        <taxon>Fungi</taxon>
        <taxon>Dikarya</taxon>
        <taxon>Basidiomycota</taxon>
        <taxon>Agaricomycotina</taxon>
        <taxon>Agaricomycetes</taxon>
        <taxon>Russulales</taxon>
        <taxon>Auriscalpiaceae</taxon>
        <taxon>Auriscalpium</taxon>
    </lineage>
</organism>
<gene>
    <name evidence="1" type="ORF">FA95DRAFT_531147</name>
</gene>